<feature type="compositionally biased region" description="Polar residues" evidence="1">
    <location>
        <begin position="89"/>
        <end position="119"/>
    </location>
</feature>
<evidence type="ECO:0000313" key="3">
    <source>
        <dbReference type="Proteomes" id="UP000018144"/>
    </source>
</evidence>
<keyword evidence="3" id="KW-1185">Reference proteome</keyword>
<name>U4LL13_PYROM</name>
<dbReference type="AlphaFoldDB" id="U4LL13"/>
<dbReference type="Proteomes" id="UP000018144">
    <property type="component" value="Unassembled WGS sequence"/>
</dbReference>
<dbReference type="EMBL" id="HF935890">
    <property type="protein sequence ID" value="CCX32633.1"/>
    <property type="molecule type" value="Genomic_DNA"/>
</dbReference>
<sequence length="119" mass="12760">MHSSRVKLLQSSSGYYSISKCSYGCRVCVYSLVPPHKYISLILSILQSLESGRGCLAVFVPTAVAHLTLPYLTLPRNQHSSAAFPIPGLTSSTRAGNKRASANSWTTSPSQGKESLSAK</sequence>
<protein>
    <submittedName>
        <fullName evidence="2">Uncharacterized protein</fullName>
    </submittedName>
</protein>
<accession>U4LL13</accession>
<gene>
    <name evidence="2" type="ORF">PCON_13473</name>
</gene>
<evidence type="ECO:0000256" key="1">
    <source>
        <dbReference type="SAM" id="MobiDB-lite"/>
    </source>
</evidence>
<reference evidence="2 3" key="1">
    <citation type="journal article" date="2013" name="PLoS Genet.">
        <title>The genome and development-dependent transcriptomes of Pyronema confluens: a window into fungal evolution.</title>
        <authorList>
            <person name="Traeger S."/>
            <person name="Altegoer F."/>
            <person name="Freitag M."/>
            <person name="Gabaldon T."/>
            <person name="Kempken F."/>
            <person name="Kumar A."/>
            <person name="Marcet-Houben M."/>
            <person name="Poggeler S."/>
            <person name="Stajich J.E."/>
            <person name="Nowrousian M."/>
        </authorList>
    </citation>
    <scope>NUCLEOTIDE SEQUENCE [LARGE SCALE GENOMIC DNA]</scope>
    <source>
        <strain evidence="3">CBS 100304</strain>
        <tissue evidence="2">Vegetative mycelium</tissue>
    </source>
</reference>
<evidence type="ECO:0000313" key="2">
    <source>
        <dbReference type="EMBL" id="CCX32633.1"/>
    </source>
</evidence>
<proteinExistence type="predicted"/>
<organism evidence="2 3">
    <name type="scientific">Pyronema omphalodes (strain CBS 100304)</name>
    <name type="common">Pyronema confluens</name>
    <dbReference type="NCBI Taxonomy" id="1076935"/>
    <lineage>
        <taxon>Eukaryota</taxon>
        <taxon>Fungi</taxon>
        <taxon>Dikarya</taxon>
        <taxon>Ascomycota</taxon>
        <taxon>Pezizomycotina</taxon>
        <taxon>Pezizomycetes</taxon>
        <taxon>Pezizales</taxon>
        <taxon>Pyronemataceae</taxon>
        <taxon>Pyronema</taxon>
    </lineage>
</organism>
<feature type="region of interest" description="Disordered" evidence="1">
    <location>
        <begin position="85"/>
        <end position="119"/>
    </location>
</feature>